<dbReference type="EMBL" id="FNTB01000001">
    <property type="protein sequence ID" value="SEB66068.1"/>
    <property type="molecule type" value="Genomic_DNA"/>
</dbReference>
<dbReference type="AlphaFoldDB" id="A0A1H4L6I8"/>
<dbReference type="InterPro" id="IPR029044">
    <property type="entry name" value="Nucleotide-diphossugar_trans"/>
</dbReference>
<reference evidence="1 2" key="1">
    <citation type="submission" date="2016-10" db="EMBL/GenBank/DDBJ databases">
        <authorList>
            <person name="de Groot N.N."/>
        </authorList>
    </citation>
    <scope>NUCLEOTIDE SEQUENCE [LARGE SCALE GENOMIC DNA]</scope>
    <source>
        <strain evidence="1 2">MAR_2009_71</strain>
    </source>
</reference>
<evidence type="ECO:0000313" key="2">
    <source>
        <dbReference type="Proteomes" id="UP000183038"/>
    </source>
</evidence>
<proteinExistence type="predicted"/>
<dbReference type="PANTHER" id="PTHR36529">
    <property type="entry name" value="SLL1095 PROTEIN"/>
    <property type="match status" value="1"/>
</dbReference>
<dbReference type="RefSeq" id="WP_175518854.1">
    <property type="nucleotide sequence ID" value="NZ_FNTB01000001.1"/>
</dbReference>
<protein>
    <recommendedName>
        <fullName evidence="3">DUF2064 domain-containing protein</fullName>
    </recommendedName>
</protein>
<evidence type="ECO:0000313" key="1">
    <source>
        <dbReference type="EMBL" id="SEB66068.1"/>
    </source>
</evidence>
<gene>
    <name evidence="1" type="ORF">SAMN05192540_1197</name>
</gene>
<dbReference type="PANTHER" id="PTHR36529:SF1">
    <property type="entry name" value="GLYCOSYLTRANSFERASE"/>
    <property type="match status" value="1"/>
</dbReference>
<dbReference type="SUPFAM" id="SSF53448">
    <property type="entry name" value="Nucleotide-diphospho-sugar transferases"/>
    <property type="match status" value="1"/>
</dbReference>
<dbReference type="Pfam" id="PF09837">
    <property type="entry name" value="DUF2064"/>
    <property type="match status" value="1"/>
</dbReference>
<dbReference type="Gene3D" id="3.90.550.10">
    <property type="entry name" value="Spore Coat Polysaccharide Biosynthesis Protein SpsA, Chain A"/>
    <property type="match status" value="1"/>
</dbReference>
<dbReference type="Proteomes" id="UP000183038">
    <property type="component" value="Unassembled WGS sequence"/>
</dbReference>
<organism evidence="1 2">
    <name type="scientific">Maribacter dokdonensis</name>
    <dbReference type="NCBI Taxonomy" id="320912"/>
    <lineage>
        <taxon>Bacteria</taxon>
        <taxon>Pseudomonadati</taxon>
        <taxon>Bacteroidota</taxon>
        <taxon>Flavobacteriia</taxon>
        <taxon>Flavobacteriales</taxon>
        <taxon>Flavobacteriaceae</taxon>
        <taxon>Maribacter</taxon>
    </lineage>
</organism>
<sequence length="244" mass="27432">MPYFYVSLTTRKKIELNSLGTTAILVFANSAKEDLANKGISKGEQLFNILTTATLRKAKNTGLPVFHFSDENQIGNSFGERFTNAIASVFEKGFTSVITIGNDTPHLKTQQLKHTAKQLAKGKSVIGPSIDGGFYLLGLQKSNFEVGEFQDLPWQRFGLYHKITMWLQEESTALVKLPVLQDLDTEKDLKAILSFSKDLPTTLLLVIIAILRVNRSLYYTNQHFFRLFPNSFLYNKGSPLVSFI</sequence>
<accession>A0A1H4L6I8</accession>
<name>A0A1H4L6I8_9FLAO</name>
<dbReference type="InterPro" id="IPR018641">
    <property type="entry name" value="Trfase_1_rSAM/seldom-assoc"/>
</dbReference>
<evidence type="ECO:0008006" key="3">
    <source>
        <dbReference type="Google" id="ProtNLM"/>
    </source>
</evidence>